<dbReference type="InterPro" id="IPR050957">
    <property type="entry name" value="BMP_lipoprotein"/>
</dbReference>
<evidence type="ECO:0000256" key="1">
    <source>
        <dbReference type="ARBA" id="ARBA00004193"/>
    </source>
</evidence>
<comment type="caution">
    <text evidence="9">The sequence shown here is derived from an EMBL/GenBank/DDBJ whole genome shotgun (WGS) entry which is preliminary data.</text>
</comment>
<dbReference type="CDD" id="cd06354">
    <property type="entry name" value="PBP1_PrnA-like"/>
    <property type="match status" value="1"/>
</dbReference>
<dbReference type="Gene3D" id="3.40.50.2300">
    <property type="match status" value="2"/>
</dbReference>
<evidence type="ECO:0000256" key="5">
    <source>
        <dbReference type="ARBA" id="ARBA00023136"/>
    </source>
</evidence>
<sequence length="342" mass="36263">MKHFVGIALVFALALMALPFGAEAPAVRAAGPKLCLVTDVGEIDDRSFNQSAYEGLLAAAEELDGETEYIETQNATDYANNIQTLAEAGCQVIITVGFALGDATIKAAEQYPEIYFIGVDQFQPTEVKNVVGLIFPEAKAGFLAGVLAARMSKSGVVAAVLGTDQVPPVVAFKEGYEAGARYANPDIRLISTYHPGGLDKAFTDPEWGAQTAKQAFDQGADVIFGAGGKTGNGALEEVAKLTTPEKPVYCIGVDTDQWETVEAARPCLISSAMKLITKGVRDLIVAWSKGEPSSGNFVGDVGLAPFHDFEDVVPDEVKKELEEIAEMLLSGKLDPLTGQKVE</sequence>
<evidence type="ECO:0000256" key="4">
    <source>
        <dbReference type="ARBA" id="ARBA00022729"/>
    </source>
</evidence>
<comment type="subcellular location">
    <subcellularLocation>
        <location evidence="1">Cell membrane</location>
        <topology evidence="1">Lipid-anchor</topology>
    </subcellularLocation>
</comment>
<keyword evidence="4 7" id="KW-0732">Signal</keyword>
<feature type="domain" description="ABC transporter substrate-binding protein PnrA-like" evidence="8">
    <location>
        <begin position="36"/>
        <end position="284"/>
    </location>
</feature>
<evidence type="ECO:0000259" key="8">
    <source>
        <dbReference type="Pfam" id="PF02608"/>
    </source>
</evidence>
<evidence type="ECO:0000256" key="3">
    <source>
        <dbReference type="ARBA" id="ARBA00022475"/>
    </source>
</evidence>
<keyword evidence="5" id="KW-0472">Membrane</keyword>
<dbReference type="PANTHER" id="PTHR34296:SF2">
    <property type="entry name" value="ABC TRANSPORTER GUANOSINE-BINDING PROTEIN NUPN"/>
    <property type="match status" value="1"/>
</dbReference>
<dbReference type="SUPFAM" id="SSF53822">
    <property type="entry name" value="Periplasmic binding protein-like I"/>
    <property type="match status" value="1"/>
</dbReference>
<evidence type="ECO:0000313" key="10">
    <source>
        <dbReference type="Proteomes" id="UP000229681"/>
    </source>
</evidence>
<reference evidence="9 10" key="1">
    <citation type="submission" date="2017-11" db="EMBL/GenBank/DDBJ databases">
        <title>Evolution of Phototrophy in the Chloroflexi Phylum Driven by Horizontal Gene Transfer.</title>
        <authorList>
            <person name="Ward L.M."/>
            <person name="Hemp J."/>
            <person name="Shih P.M."/>
            <person name="Mcglynn S.E."/>
            <person name="Fischer W."/>
        </authorList>
    </citation>
    <scope>NUCLEOTIDE SEQUENCE [LARGE SCALE GENOMIC DNA]</scope>
    <source>
        <strain evidence="9">JP3_13</strain>
    </source>
</reference>
<dbReference type="AlphaFoldDB" id="A0A2M8PCQ8"/>
<keyword evidence="6" id="KW-0449">Lipoprotein</keyword>
<evidence type="ECO:0000256" key="6">
    <source>
        <dbReference type="ARBA" id="ARBA00023288"/>
    </source>
</evidence>
<gene>
    <name evidence="9" type="ORF">CUN49_11050</name>
</gene>
<dbReference type="Proteomes" id="UP000229681">
    <property type="component" value="Unassembled WGS sequence"/>
</dbReference>
<evidence type="ECO:0000313" key="9">
    <source>
        <dbReference type="EMBL" id="PJF35341.1"/>
    </source>
</evidence>
<dbReference type="PANTHER" id="PTHR34296">
    <property type="entry name" value="TRANSCRIPTIONAL ACTIVATOR PROTEIN MED"/>
    <property type="match status" value="1"/>
</dbReference>
<protein>
    <submittedName>
        <fullName evidence="9">BMP family ABC transporter substrate-binding protein</fullName>
    </submittedName>
</protein>
<keyword evidence="3" id="KW-1003">Cell membrane</keyword>
<dbReference type="Pfam" id="PF02608">
    <property type="entry name" value="Bmp"/>
    <property type="match status" value="1"/>
</dbReference>
<evidence type="ECO:0000256" key="2">
    <source>
        <dbReference type="ARBA" id="ARBA00008610"/>
    </source>
</evidence>
<feature type="signal peptide" evidence="7">
    <location>
        <begin position="1"/>
        <end position="24"/>
    </location>
</feature>
<accession>A0A2M8PCQ8</accession>
<dbReference type="EMBL" id="PGTM01000169">
    <property type="protein sequence ID" value="PJF35341.1"/>
    <property type="molecule type" value="Genomic_DNA"/>
</dbReference>
<evidence type="ECO:0000256" key="7">
    <source>
        <dbReference type="SAM" id="SignalP"/>
    </source>
</evidence>
<comment type="similarity">
    <text evidence="2">Belongs to the BMP lipoprotein family.</text>
</comment>
<proteinExistence type="inferred from homology"/>
<dbReference type="InterPro" id="IPR003760">
    <property type="entry name" value="PnrA-like"/>
</dbReference>
<dbReference type="GO" id="GO:0005886">
    <property type="term" value="C:plasma membrane"/>
    <property type="evidence" value="ECO:0007669"/>
    <property type="project" value="UniProtKB-SubCell"/>
</dbReference>
<dbReference type="InterPro" id="IPR028082">
    <property type="entry name" value="Peripla_BP_I"/>
</dbReference>
<feature type="chain" id="PRO_5014721453" evidence="7">
    <location>
        <begin position="25"/>
        <end position="342"/>
    </location>
</feature>
<organism evidence="9 10">
    <name type="scientific">Candidatus Thermofonsia Clade 1 bacterium</name>
    <dbReference type="NCBI Taxonomy" id="2364210"/>
    <lineage>
        <taxon>Bacteria</taxon>
        <taxon>Bacillati</taxon>
        <taxon>Chloroflexota</taxon>
        <taxon>Candidatus Thermofontia</taxon>
        <taxon>Candidatus Thermofonsia Clade 1</taxon>
    </lineage>
</organism>
<name>A0A2M8PCQ8_9CHLR</name>